<dbReference type="SMART" id="SM00906">
    <property type="entry name" value="Fungal_trans"/>
    <property type="match status" value="1"/>
</dbReference>
<accession>A0A6A6JP82</accession>
<dbReference type="InterPro" id="IPR001138">
    <property type="entry name" value="Zn2Cys6_DnaBD"/>
</dbReference>
<dbReference type="GO" id="GO:0000981">
    <property type="term" value="F:DNA-binding transcription factor activity, RNA polymerase II-specific"/>
    <property type="evidence" value="ECO:0007669"/>
    <property type="project" value="InterPro"/>
</dbReference>
<evidence type="ECO:0000256" key="3">
    <source>
        <dbReference type="ARBA" id="ARBA00023242"/>
    </source>
</evidence>
<dbReference type="PROSITE" id="PS50048">
    <property type="entry name" value="ZN2_CY6_FUNGAL_2"/>
    <property type="match status" value="1"/>
</dbReference>
<evidence type="ECO:0000313" key="7">
    <source>
        <dbReference type="Proteomes" id="UP000800097"/>
    </source>
</evidence>
<keyword evidence="7" id="KW-1185">Reference proteome</keyword>
<evidence type="ECO:0000256" key="1">
    <source>
        <dbReference type="ARBA" id="ARBA00004123"/>
    </source>
</evidence>
<dbReference type="PANTHER" id="PTHR31001:SF49">
    <property type="entry name" value="ZN(II)2CYS6 TRANSCRIPTION FACTOR (EUROFUNG)"/>
    <property type="match status" value="1"/>
</dbReference>
<dbReference type="RefSeq" id="XP_033655613.1">
    <property type="nucleotide sequence ID" value="XM_033798100.1"/>
</dbReference>
<dbReference type="EMBL" id="ML986489">
    <property type="protein sequence ID" value="KAF2278074.1"/>
    <property type="molecule type" value="Genomic_DNA"/>
</dbReference>
<dbReference type="GO" id="GO:0003677">
    <property type="term" value="F:DNA binding"/>
    <property type="evidence" value="ECO:0007669"/>
    <property type="project" value="InterPro"/>
</dbReference>
<evidence type="ECO:0000256" key="2">
    <source>
        <dbReference type="ARBA" id="ARBA00022723"/>
    </source>
</evidence>
<dbReference type="Pfam" id="PF04082">
    <property type="entry name" value="Fungal_trans"/>
    <property type="match status" value="1"/>
</dbReference>
<gene>
    <name evidence="6" type="ORF">EI97DRAFT_432150</name>
</gene>
<keyword evidence="2" id="KW-0479">Metal-binding</keyword>
<dbReference type="OrthoDB" id="4934715at2759"/>
<dbReference type="AlphaFoldDB" id="A0A6A6JP82"/>
<dbReference type="InterPro" id="IPR007219">
    <property type="entry name" value="XnlR_reg_dom"/>
</dbReference>
<organism evidence="6 7">
    <name type="scientific">Westerdykella ornata</name>
    <dbReference type="NCBI Taxonomy" id="318751"/>
    <lineage>
        <taxon>Eukaryota</taxon>
        <taxon>Fungi</taxon>
        <taxon>Dikarya</taxon>
        <taxon>Ascomycota</taxon>
        <taxon>Pezizomycotina</taxon>
        <taxon>Dothideomycetes</taxon>
        <taxon>Pleosporomycetidae</taxon>
        <taxon>Pleosporales</taxon>
        <taxon>Sporormiaceae</taxon>
        <taxon>Westerdykella</taxon>
    </lineage>
</organism>
<dbReference type="CDD" id="cd12148">
    <property type="entry name" value="fungal_TF_MHR"/>
    <property type="match status" value="1"/>
</dbReference>
<dbReference type="PROSITE" id="PS00463">
    <property type="entry name" value="ZN2_CY6_FUNGAL_1"/>
    <property type="match status" value="1"/>
</dbReference>
<evidence type="ECO:0000259" key="5">
    <source>
        <dbReference type="PROSITE" id="PS50048"/>
    </source>
</evidence>
<feature type="region of interest" description="Disordered" evidence="4">
    <location>
        <begin position="92"/>
        <end position="125"/>
    </location>
</feature>
<sequence>MNSDGQPPHRVVPPSRRRDKPVLSCSLCRRRKLKCDRQQPCQSCVQRGLSLACTYVQRDVGHGSKAAPESVHDRIDQLERLVTALMEGKRNVHSSSPAVSSPFLPLDEDNSTKEIGGTPDRVNLGDDATSYESSGHWTNILDGITELREELDRIAATEKQVDRAEVDISGPDLLFGRQRHLTKSEILAAVPPRSEADELVITYFASMDMAPIALHRPSFMQEYNRFWERPFDTPVMWLGLLFSIFATATRFRVVLDNPDRLCTHAEFSLYSARMDLYREKAVHCLILANYSNCPPYTIEALLLYFVTEYFRFQDAQFGIYVLVAIIVRLAFRMGYHREPSRFPNISVFQGEMRRRAWVMIVQLDLITSTQFGLPRMIQPSMYDVKEPRILNEEDLNPDMGELPPSRSGSEPTLMLYVLVRNRLLQLFSRITDLTASLTHPPHSEVLKLDQEIQIMHENLPPSVRAISVRDFDNADSTHAMWGLFLGLSFLRAKLMVHRPFLLLGRADARFQYSRITCLTTALELLEFQRKLDIESRPGGRLWTVKWRLWSSSWRFSSIVNHDFLLATTVLSVDLDKDLTSTSPVSPSAGQSLELGSPTQAEIVTALTNAYTIWKGQSEHSREARKAAAAVRLVLRKASVNVDDDGIRGNWATESYLNRFSPVDITGLFPPQGDPQFQSQLFNSDYISFANLDFTQSLFPDATGKLPGTDWTLMNPGLGPI</sequence>
<dbReference type="Proteomes" id="UP000800097">
    <property type="component" value="Unassembled WGS sequence"/>
</dbReference>
<proteinExistence type="predicted"/>
<dbReference type="GeneID" id="54551275"/>
<protein>
    <recommendedName>
        <fullName evidence="5">Zn(2)-C6 fungal-type domain-containing protein</fullName>
    </recommendedName>
</protein>
<dbReference type="CDD" id="cd00067">
    <property type="entry name" value="GAL4"/>
    <property type="match status" value="1"/>
</dbReference>
<dbReference type="GO" id="GO:0006351">
    <property type="term" value="P:DNA-templated transcription"/>
    <property type="evidence" value="ECO:0007669"/>
    <property type="project" value="InterPro"/>
</dbReference>
<evidence type="ECO:0000256" key="4">
    <source>
        <dbReference type="SAM" id="MobiDB-lite"/>
    </source>
</evidence>
<keyword evidence="3" id="KW-0539">Nucleus</keyword>
<dbReference type="Gene3D" id="4.10.240.10">
    <property type="entry name" value="Zn(2)-C6 fungal-type DNA-binding domain"/>
    <property type="match status" value="1"/>
</dbReference>
<dbReference type="SUPFAM" id="SSF57701">
    <property type="entry name" value="Zn2/Cys6 DNA-binding domain"/>
    <property type="match status" value="1"/>
</dbReference>
<dbReference type="InterPro" id="IPR050613">
    <property type="entry name" value="Sec_Metabolite_Reg"/>
</dbReference>
<dbReference type="SMART" id="SM00066">
    <property type="entry name" value="GAL4"/>
    <property type="match status" value="1"/>
</dbReference>
<dbReference type="GO" id="GO:0005634">
    <property type="term" value="C:nucleus"/>
    <property type="evidence" value="ECO:0007669"/>
    <property type="project" value="UniProtKB-SubCell"/>
</dbReference>
<feature type="domain" description="Zn(2)-C6 fungal-type" evidence="5">
    <location>
        <begin position="24"/>
        <end position="55"/>
    </location>
</feature>
<name>A0A6A6JP82_WESOR</name>
<dbReference type="Pfam" id="PF00172">
    <property type="entry name" value="Zn_clus"/>
    <property type="match status" value="1"/>
</dbReference>
<dbReference type="GO" id="GO:0008270">
    <property type="term" value="F:zinc ion binding"/>
    <property type="evidence" value="ECO:0007669"/>
    <property type="project" value="InterPro"/>
</dbReference>
<dbReference type="PANTHER" id="PTHR31001">
    <property type="entry name" value="UNCHARACTERIZED TRANSCRIPTIONAL REGULATORY PROTEIN"/>
    <property type="match status" value="1"/>
</dbReference>
<dbReference type="InterPro" id="IPR036864">
    <property type="entry name" value="Zn2-C6_fun-type_DNA-bd_sf"/>
</dbReference>
<reference evidence="6" key="1">
    <citation type="journal article" date="2020" name="Stud. Mycol.">
        <title>101 Dothideomycetes genomes: a test case for predicting lifestyles and emergence of pathogens.</title>
        <authorList>
            <person name="Haridas S."/>
            <person name="Albert R."/>
            <person name="Binder M."/>
            <person name="Bloem J."/>
            <person name="Labutti K."/>
            <person name="Salamov A."/>
            <person name="Andreopoulos B."/>
            <person name="Baker S."/>
            <person name="Barry K."/>
            <person name="Bills G."/>
            <person name="Bluhm B."/>
            <person name="Cannon C."/>
            <person name="Castanera R."/>
            <person name="Culley D."/>
            <person name="Daum C."/>
            <person name="Ezra D."/>
            <person name="Gonzalez J."/>
            <person name="Henrissat B."/>
            <person name="Kuo A."/>
            <person name="Liang C."/>
            <person name="Lipzen A."/>
            <person name="Lutzoni F."/>
            <person name="Magnuson J."/>
            <person name="Mondo S."/>
            <person name="Nolan M."/>
            <person name="Ohm R."/>
            <person name="Pangilinan J."/>
            <person name="Park H.-J."/>
            <person name="Ramirez L."/>
            <person name="Alfaro M."/>
            <person name="Sun H."/>
            <person name="Tritt A."/>
            <person name="Yoshinaga Y."/>
            <person name="Zwiers L.-H."/>
            <person name="Turgeon B."/>
            <person name="Goodwin S."/>
            <person name="Spatafora J."/>
            <person name="Crous P."/>
            <person name="Grigoriev I."/>
        </authorList>
    </citation>
    <scope>NUCLEOTIDE SEQUENCE</scope>
    <source>
        <strain evidence="6">CBS 379.55</strain>
    </source>
</reference>
<comment type="subcellular location">
    <subcellularLocation>
        <location evidence="1">Nucleus</location>
    </subcellularLocation>
</comment>
<evidence type="ECO:0000313" key="6">
    <source>
        <dbReference type="EMBL" id="KAF2278074.1"/>
    </source>
</evidence>